<evidence type="ECO:0000259" key="10">
    <source>
        <dbReference type="Pfam" id="PF00288"/>
    </source>
</evidence>
<dbReference type="InterPro" id="IPR020568">
    <property type="entry name" value="Ribosomal_Su5_D2-typ_SF"/>
</dbReference>
<keyword evidence="9" id="KW-0414">Isoprene biosynthesis</keyword>
<dbReference type="Pfam" id="PF08544">
    <property type="entry name" value="GHMP_kinases_C"/>
    <property type="match status" value="1"/>
</dbReference>
<dbReference type="RefSeq" id="WP_344813376.1">
    <property type="nucleotide sequence ID" value="NZ_BAAAYX010000013.1"/>
</dbReference>
<dbReference type="SUPFAM" id="SSF55060">
    <property type="entry name" value="GHMP Kinase, C-terminal domain"/>
    <property type="match status" value="1"/>
</dbReference>
<dbReference type="InterPro" id="IPR036554">
    <property type="entry name" value="GHMP_kinase_C_sf"/>
</dbReference>
<evidence type="ECO:0000256" key="8">
    <source>
        <dbReference type="ARBA" id="ARBA00032554"/>
    </source>
</evidence>
<sequence>MSAPSSPAPDGVRVRVPAKINLALCVGPPRPDGFHPLATVYQAVSLFDEVHAAWGDPRQMTVTMTGEGAAEVPTDDRNLAVRAARLLAERYGEGQPLGVHLSIHKAIPVAGGLAGGSSNGAAALLACADLWALDVSLDQMLSLAAELGSDVPFALLGGTALGSGRGEQVAPVLGRGSYHWVLGFGQRGLSTPAVYRTYDELRPDAPMPEVPDELMAALRSGDAVRLGRALVNDLQEPALHLQPQLRRTMETGLEYGALGAIVSGSGPTVAFLAKSEASAIDLCVALAADGVVRTARRVTGPVPGARLIG</sequence>
<evidence type="ECO:0000256" key="9">
    <source>
        <dbReference type="HAMAP-Rule" id="MF_00061"/>
    </source>
</evidence>
<evidence type="ECO:0000256" key="2">
    <source>
        <dbReference type="ARBA" id="ARBA00012052"/>
    </source>
</evidence>
<evidence type="ECO:0000256" key="4">
    <source>
        <dbReference type="ARBA" id="ARBA00022679"/>
    </source>
</evidence>
<feature type="binding site" evidence="9">
    <location>
        <begin position="108"/>
        <end position="118"/>
    </location>
    <ligand>
        <name>ATP</name>
        <dbReference type="ChEBI" id="CHEBI:30616"/>
    </ligand>
</feature>
<dbReference type="InterPro" id="IPR006204">
    <property type="entry name" value="GHMP_kinase_N_dom"/>
</dbReference>
<name>A0ABP7DXY1_9ACTN</name>
<feature type="active site" evidence="9">
    <location>
        <position position="19"/>
    </location>
</feature>
<dbReference type="PIRSF" id="PIRSF010376">
    <property type="entry name" value="IspE"/>
    <property type="match status" value="1"/>
</dbReference>
<dbReference type="Gene3D" id="3.30.230.10">
    <property type="match status" value="1"/>
</dbReference>
<dbReference type="InterPro" id="IPR014721">
    <property type="entry name" value="Ribsml_uS5_D2-typ_fold_subgr"/>
</dbReference>
<dbReference type="SUPFAM" id="SSF54211">
    <property type="entry name" value="Ribosomal protein S5 domain 2-like"/>
    <property type="match status" value="1"/>
</dbReference>
<comment type="caution">
    <text evidence="12">The sequence shown here is derived from an EMBL/GenBank/DDBJ whole genome shotgun (WGS) entry which is preliminary data.</text>
</comment>
<evidence type="ECO:0000313" key="12">
    <source>
        <dbReference type="EMBL" id="GAA3710822.1"/>
    </source>
</evidence>
<dbReference type="Proteomes" id="UP001500051">
    <property type="component" value="Unassembled WGS sequence"/>
</dbReference>
<keyword evidence="6 9" id="KW-0418">Kinase</keyword>
<organism evidence="12 13">
    <name type="scientific">Microlunatus aurantiacus</name>
    <dbReference type="NCBI Taxonomy" id="446786"/>
    <lineage>
        <taxon>Bacteria</taxon>
        <taxon>Bacillati</taxon>
        <taxon>Actinomycetota</taxon>
        <taxon>Actinomycetes</taxon>
        <taxon>Propionibacteriales</taxon>
        <taxon>Propionibacteriaceae</taxon>
        <taxon>Microlunatus</taxon>
    </lineage>
</organism>
<proteinExistence type="inferred from homology"/>
<evidence type="ECO:0000256" key="7">
    <source>
        <dbReference type="ARBA" id="ARBA00022840"/>
    </source>
</evidence>
<keyword evidence="5 9" id="KW-0547">Nucleotide-binding</keyword>
<dbReference type="PANTHER" id="PTHR43527:SF2">
    <property type="entry name" value="4-DIPHOSPHOCYTIDYL-2-C-METHYL-D-ERYTHRITOL KINASE, CHLOROPLASTIC"/>
    <property type="match status" value="1"/>
</dbReference>
<keyword evidence="4 9" id="KW-0808">Transferase</keyword>
<dbReference type="InterPro" id="IPR013750">
    <property type="entry name" value="GHMP_kinase_C_dom"/>
</dbReference>
<dbReference type="NCBIfam" id="TIGR00154">
    <property type="entry name" value="ispE"/>
    <property type="match status" value="1"/>
</dbReference>
<keyword evidence="13" id="KW-1185">Reference proteome</keyword>
<evidence type="ECO:0000256" key="1">
    <source>
        <dbReference type="ARBA" id="ARBA00009684"/>
    </source>
</evidence>
<comment type="function">
    <text evidence="9">Catalyzes the phosphorylation of the position 2 hydroxy group of 4-diphosphocytidyl-2C-methyl-D-erythritol.</text>
</comment>
<evidence type="ECO:0000256" key="3">
    <source>
        <dbReference type="ARBA" id="ARBA00017473"/>
    </source>
</evidence>
<dbReference type="EMBL" id="BAAAYX010000013">
    <property type="protein sequence ID" value="GAA3710822.1"/>
    <property type="molecule type" value="Genomic_DNA"/>
</dbReference>
<dbReference type="Gene3D" id="3.30.70.890">
    <property type="entry name" value="GHMP kinase, C-terminal domain"/>
    <property type="match status" value="1"/>
</dbReference>
<feature type="domain" description="GHMP kinase C-terminal" evidence="11">
    <location>
        <begin position="214"/>
        <end position="288"/>
    </location>
</feature>
<gene>
    <name evidence="9" type="primary">ispE</name>
    <name evidence="12" type="ORF">GCM10022204_31750</name>
</gene>
<dbReference type="NCBIfam" id="NF002870">
    <property type="entry name" value="PRK03188.1"/>
    <property type="match status" value="1"/>
</dbReference>
<evidence type="ECO:0000259" key="11">
    <source>
        <dbReference type="Pfam" id="PF08544"/>
    </source>
</evidence>
<comment type="similarity">
    <text evidence="1 9">Belongs to the GHMP kinase family. IspE subfamily.</text>
</comment>
<dbReference type="GO" id="GO:0016301">
    <property type="term" value="F:kinase activity"/>
    <property type="evidence" value="ECO:0007669"/>
    <property type="project" value="UniProtKB-KW"/>
</dbReference>
<keyword evidence="7 9" id="KW-0067">ATP-binding</keyword>
<comment type="pathway">
    <text evidence="9">Isoprenoid biosynthesis; isopentenyl diphosphate biosynthesis via DXP pathway; isopentenyl diphosphate from 1-deoxy-D-xylulose 5-phosphate: step 3/6.</text>
</comment>
<dbReference type="InterPro" id="IPR004424">
    <property type="entry name" value="IspE"/>
</dbReference>
<reference evidence="13" key="1">
    <citation type="journal article" date="2019" name="Int. J. Syst. Evol. Microbiol.">
        <title>The Global Catalogue of Microorganisms (GCM) 10K type strain sequencing project: providing services to taxonomists for standard genome sequencing and annotation.</title>
        <authorList>
            <consortium name="The Broad Institute Genomics Platform"/>
            <consortium name="The Broad Institute Genome Sequencing Center for Infectious Disease"/>
            <person name="Wu L."/>
            <person name="Ma J."/>
        </authorList>
    </citation>
    <scope>NUCLEOTIDE SEQUENCE [LARGE SCALE GENOMIC DNA]</scope>
    <source>
        <strain evidence="13">JCM 16548</strain>
    </source>
</reference>
<accession>A0ABP7DXY1</accession>
<evidence type="ECO:0000256" key="6">
    <source>
        <dbReference type="ARBA" id="ARBA00022777"/>
    </source>
</evidence>
<comment type="catalytic activity">
    <reaction evidence="9">
        <text>4-CDP-2-C-methyl-D-erythritol + ATP = 4-CDP-2-C-methyl-D-erythritol 2-phosphate + ADP + H(+)</text>
        <dbReference type="Rhea" id="RHEA:18437"/>
        <dbReference type="ChEBI" id="CHEBI:15378"/>
        <dbReference type="ChEBI" id="CHEBI:30616"/>
        <dbReference type="ChEBI" id="CHEBI:57823"/>
        <dbReference type="ChEBI" id="CHEBI:57919"/>
        <dbReference type="ChEBI" id="CHEBI:456216"/>
        <dbReference type="EC" id="2.7.1.148"/>
    </reaction>
</comment>
<dbReference type="Pfam" id="PF00288">
    <property type="entry name" value="GHMP_kinases_N"/>
    <property type="match status" value="1"/>
</dbReference>
<dbReference type="EC" id="2.7.1.148" evidence="2 9"/>
<evidence type="ECO:0000313" key="13">
    <source>
        <dbReference type="Proteomes" id="UP001500051"/>
    </source>
</evidence>
<feature type="domain" description="GHMP kinase N-terminal" evidence="10">
    <location>
        <begin position="78"/>
        <end position="158"/>
    </location>
</feature>
<dbReference type="PANTHER" id="PTHR43527">
    <property type="entry name" value="4-DIPHOSPHOCYTIDYL-2-C-METHYL-D-ERYTHRITOL KINASE, CHLOROPLASTIC"/>
    <property type="match status" value="1"/>
</dbReference>
<feature type="active site" evidence="9">
    <location>
        <position position="150"/>
    </location>
</feature>
<protein>
    <recommendedName>
        <fullName evidence="3 9">4-diphosphocytidyl-2-C-methyl-D-erythritol kinase</fullName>
        <shortName evidence="9">CMK</shortName>
        <ecNumber evidence="2 9">2.7.1.148</ecNumber>
    </recommendedName>
    <alternativeName>
        <fullName evidence="8 9">4-(cytidine-5'-diphospho)-2-C-methyl-D-erythritol kinase</fullName>
    </alternativeName>
</protein>
<dbReference type="HAMAP" id="MF_00061">
    <property type="entry name" value="IspE"/>
    <property type="match status" value="1"/>
</dbReference>
<evidence type="ECO:0000256" key="5">
    <source>
        <dbReference type="ARBA" id="ARBA00022741"/>
    </source>
</evidence>